<evidence type="ECO:0000313" key="3">
    <source>
        <dbReference type="EMBL" id="CAA7014063.1"/>
    </source>
</evidence>
<proteinExistence type="predicted"/>
<feature type="chain" id="PRO_5025477124" evidence="2">
    <location>
        <begin position="26"/>
        <end position="105"/>
    </location>
</feature>
<evidence type="ECO:0000313" key="4">
    <source>
        <dbReference type="Proteomes" id="UP000467841"/>
    </source>
</evidence>
<feature type="transmembrane region" description="Helical" evidence="1">
    <location>
        <begin position="82"/>
        <end position="102"/>
    </location>
</feature>
<dbReference type="Proteomes" id="UP000467841">
    <property type="component" value="Unassembled WGS sequence"/>
</dbReference>
<evidence type="ECO:0000256" key="1">
    <source>
        <dbReference type="SAM" id="Phobius"/>
    </source>
</evidence>
<accession>A0A6D2HD76</accession>
<keyword evidence="4" id="KW-1185">Reference proteome</keyword>
<gene>
    <name evidence="3" type="ORF">MERR_LOCUS1297</name>
</gene>
<keyword evidence="1" id="KW-0472">Membrane</keyword>
<keyword evidence="1" id="KW-0812">Transmembrane</keyword>
<comment type="caution">
    <text evidence="3">The sequence shown here is derived from an EMBL/GenBank/DDBJ whole genome shotgun (WGS) entry which is preliminary data.</text>
</comment>
<name>A0A6D2HD76_9BRAS</name>
<evidence type="ECO:0000256" key="2">
    <source>
        <dbReference type="SAM" id="SignalP"/>
    </source>
</evidence>
<protein>
    <submittedName>
        <fullName evidence="3">Uncharacterized protein</fullName>
    </submittedName>
</protein>
<reference evidence="3" key="1">
    <citation type="submission" date="2020-01" db="EMBL/GenBank/DDBJ databases">
        <authorList>
            <person name="Mishra B."/>
        </authorList>
    </citation>
    <scope>NUCLEOTIDE SEQUENCE [LARGE SCALE GENOMIC DNA]</scope>
</reference>
<sequence length="105" mass="11386">MLGHIASFRSSCLLIFSVLSRHLSASKQTISSSVASLTTKPRHTLGHAIHHVDQSLGVSSVSLLHLSYRSKKSHEFHGADIVITYTLFFVGIALDVASLLMVMPS</sequence>
<organism evidence="3 4">
    <name type="scientific">Microthlaspi erraticum</name>
    <dbReference type="NCBI Taxonomy" id="1685480"/>
    <lineage>
        <taxon>Eukaryota</taxon>
        <taxon>Viridiplantae</taxon>
        <taxon>Streptophyta</taxon>
        <taxon>Embryophyta</taxon>
        <taxon>Tracheophyta</taxon>
        <taxon>Spermatophyta</taxon>
        <taxon>Magnoliopsida</taxon>
        <taxon>eudicotyledons</taxon>
        <taxon>Gunneridae</taxon>
        <taxon>Pentapetalae</taxon>
        <taxon>rosids</taxon>
        <taxon>malvids</taxon>
        <taxon>Brassicales</taxon>
        <taxon>Brassicaceae</taxon>
        <taxon>Coluteocarpeae</taxon>
        <taxon>Microthlaspi</taxon>
    </lineage>
</organism>
<dbReference type="AlphaFoldDB" id="A0A6D2HD76"/>
<dbReference type="EMBL" id="CACVBM020000088">
    <property type="protein sequence ID" value="CAA7014063.1"/>
    <property type="molecule type" value="Genomic_DNA"/>
</dbReference>
<feature type="signal peptide" evidence="2">
    <location>
        <begin position="1"/>
        <end position="25"/>
    </location>
</feature>
<keyword evidence="2" id="KW-0732">Signal</keyword>
<keyword evidence="1" id="KW-1133">Transmembrane helix</keyword>